<dbReference type="Pfam" id="PF12852">
    <property type="entry name" value="Cupin_6"/>
    <property type="match status" value="1"/>
</dbReference>
<keyword evidence="4" id="KW-0804">Transcription</keyword>
<dbReference type="SUPFAM" id="SSF51215">
    <property type="entry name" value="Regulatory protein AraC"/>
    <property type="match status" value="1"/>
</dbReference>
<organism evidence="7 8">
    <name type="scientific">Parafrankia colletiae</name>
    <dbReference type="NCBI Taxonomy" id="573497"/>
    <lineage>
        <taxon>Bacteria</taxon>
        <taxon>Bacillati</taxon>
        <taxon>Actinomycetota</taxon>
        <taxon>Actinomycetes</taxon>
        <taxon>Frankiales</taxon>
        <taxon>Frankiaceae</taxon>
        <taxon>Parafrankia</taxon>
    </lineage>
</organism>
<dbReference type="EMBL" id="MBLM01000116">
    <property type="protein sequence ID" value="OHV36506.1"/>
    <property type="molecule type" value="Genomic_DNA"/>
</dbReference>
<dbReference type="GO" id="GO:0043565">
    <property type="term" value="F:sequence-specific DNA binding"/>
    <property type="evidence" value="ECO:0007669"/>
    <property type="project" value="InterPro"/>
</dbReference>
<evidence type="ECO:0000256" key="3">
    <source>
        <dbReference type="ARBA" id="ARBA00023159"/>
    </source>
</evidence>
<accession>A0A1S1QSE8</accession>
<feature type="region of interest" description="Disordered" evidence="5">
    <location>
        <begin position="293"/>
        <end position="324"/>
    </location>
</feature>
<evidence type="ECO:0000256" key="5">
    <source>
        <dbReference type="SAM" id="MobiDB-lite"/>
    </source>
</evidence>
<protein>
    <submittedName>
        <fullName evidence="7">AraC family transcriptional regulator</fullName>
    </submittedName>
</protein>
<proteinExistence type="predicted"/>
<dbReference type="PANTHER" id="PTHR46796:SF7">
    <property type="entry name" value="ARAC FAMILY TRANSCRIPTIONAL REGULATOR"/>
    <property type="match status" value="1"/>
</dbReference>
<name>A0A1S1QSE8_9ACTN</name>
<dbReference type="InterPro" id="IPR018060">
    <property type="entry name" value="HTH_AraC"/>
</dbReference>
<dbReference type="InterPro" id="IPR037923">
    <property type="entry name" value="HTH-like"/>
</dbReference>
<evidence type="ECO:0000313" key="8">
    <source>
        <dbReference type="Proteomes" id="UP000179627"/>
    </source>
</evidence>
<dbReference type="PROSITE" id="PS00041">
    <property type="entry name" value="HTH_ARAC_FAMILY_1"/>
    <property type="match status" value="1"/>
</dbReference>
<dbReference type="Gene3D" id="1.10.10.60">
    <property type="entry name" value="Homeodomain-like"/>
    <property type="match status" value="2"/>
</dbReference>
<comment type="caution">
    <text evidence="7">The sequence shown here is derived from an EMBL/GenBank/DDBJ whole genome shotgun (WGS) entry which is preliminary data.</text>
</comment>
<keyword evidence="1" id="KW-0805">Transcription regulation</keyword>
<keyword evidence="3" id="KW-0010">Activator</keyword>
<dbReference type="Proteomes" id="UP000179627">
    <property type="component" value="Unassembled WGS sequence"/>
</dbReference>
<dbReference type="OrthoDB" id="241790at2"/>
<dbReference type="InterPro" id="IPR050204">
    <property type="entry name" value="AraC_XylS_family_regulators"/>
</dbReference>
<evidence type="ECO:0000256" key="1">
    <source>
        <dbReference type="ARBA" id="ARBA00023015"/>
    </source>
</evidence>
<keyword evidence="2" id="KW-0238">DNA-binding</keyword>
<dbReference type="PANTHER" id="PTHR46796">
    <property type="entry name" value="HTH-TYPE TRANSCRIPTIONAL ACTIVATOR RHAS-RELATED"/>
    <property type="match status" value="1"/>
</dbReference>
<evidence type="ECO:0000256" key="4">
    <source>
        <dbReference type="ARBA" id="ARBA00023163"/>
    </source>
</evidence>
<gene>
    <name evidence="7" type="ORF">CC117_17660</name>
</gene>
<reference evidence="8" key="1">
    <citation type="submission" date="2016-07" db="EMBL/GenBank/DDBJ databases">
        <title>Sequence Frankia sp. strain CcI1.17.</title>
        <authorList>
            <person name="Ghodhbane-Gtari F."/>
            <person name="Swanson E."/>
            <person name="Gueddou A."/>
            <person name="Morris K."/>
            <person name="Hezbri K."/>
            <person name="Ktari A."/>
            <person name="Nouioui I."/>
            <person name="Abebe-Akele F."/>
            <person name="Simpson S."/>
            <person name="Thomas K."/>
            <person name="Gtari M."/>
            <person name="Tisa L.S."/>
            <person name="Hurst S."/>
        </authorList>
    </citation>
    <scope>NUCLEOTIDE SEQUENCE [LARGE SCALE GENOMIC DNA]</scope>
    <source>
        <strain evidence="8">Cc1.17</strain>
    </source>
</reference>
<dbReference type="InterPro" id="IPR018062">
    <property type="entry name" value="HTH_AraC-typ_CS"/>
</dbReference>
<feature type="compositionally biased region" description="Low complexity" evidence="5">
    <location>
        <begin position="313"/>
        <end position="324"/>
    </location>
</feature>
<sequence length="324" mass="34512">MEPLVEVLNVAGVRGTVAATVHAGDPWGLRLFRISAAAFHAVTAGTAWLRMPGQAAVRLMPGDVVLLPRGSEHGLAGDPDGPLEPFDHAASKRALAAGGRLDVGPRPVRTTILCASYRHDPAISTPLFTLLPEVVHMPAGSPGLGLLPDTVRLLSAELAERGVAGATVLDRLVDVLLIQLLRAWLRTEPTTPSASWLRALNDPTIAAVLTAMHSDPARTWTLTSLADHVAVSRATLARRFPALVGETPAAYLTRWRMDLAARRLRDTDDPIDSIARAVGYTSEYAFSRAFSRDRSLPPGRYRARSREGPVGGPPSAQVASVPPA</sequence>
<keyword evidence="8" id="KW-1185">Reference proteome</keyword>
<dbReference type="SMART" id="SM00342">
    <property type="entry name" value="HTH_ARAC"/>
    <property type="match status" value="1"/>
</dbReference>
<evidence type="ECO:0000256" key="2">
    <source>
        <dbReference type="ARBA" id="ARBA00023125"/>
    </source>
</evidence>
<dbReference type="InterPro" id="IPR009057">
    <property type="entry name" value="Homeodomain-like_sf"/>
</dbReference>
<feature type="domain" description="HTH araC/xylS-type" evidence="6">
    <location>
        <begin position="206"/>
        <end position="304"/>
    </location>
</feature>
<dbReference type="PROSITE" id="PS01124">
    <property type="entry name" value="HTH_ARAC_FAMILY_2"/>
    <property type="match status" value="1"/>
</dbReference>
<dbReference type="GO" id="GO:0003700">
    <property type="term" value="F:DNA-binding transcription factor activity"/>
    <property type="evidence" value="ECO:0007669"/>
    <property type="project" value="InterPro"/>
</dbReference>
<dbReference type="AlphaFoldDB" id="A0A1S1QSE8"/>
<dbReference type="RefSeq" id="WP_071084791.1">
    <property type="nucleotide sequence ID" value="NZ_MBLM01000116.1"/>
</dbReference>
<evidence type="ECO:0000313" key="7">
    <source>
        <dbReference type="EMBL" id="OHV36506.1"/>
    </source>
</evidence>
<dbReference type="Pfam" id="PF12833">
    <property type="entry name" value="HTH_18"/>
    <property type="match status" value="1"/>
</dbReference>
<dbReference type="InterPro" id="IPR032783">
    <property type="entry name" value="AraC_lig"/>
</dbReference>
<evidence type="ECO:0000259" key="6">
    <source>
        <dbReference type="PROSITE" id="PS01124"/>
    </source>
</evidence>
<dbReference type="SUPFAM" id="SSF46689">
    <property type="entry name" value="Homeodomain-like"/>
    <property type="match status" value="2"/>
</dbReference>